<protein>
    <submittedName>
        <fullName evidence="1">Putative ovule protein</fullName>
    </submittedName>
</protein>
<accession>A0A0V0HL82</accession>
<sequence length="66" mass="7924">MWYFREQKRLKLIEKYPLLFYWPQNILDINLCILLLPLLDSPHVLCTLCLFLSTCMSILDIHVTVK</sequence>
<name>A0A0V0HL82_SOLCH</name>
<evidence type="ECO:0000313" key="1">
    <source>
        <dbReference type="EMBL" id="JAP20904.1"/>
    </source>
</evidence>
<organism evidence="1">
    <name type="scientific">Solanum chacoense</name>
    <name type="common">Chaco potato</name>
    <dbReference type="NCBI Taxonomy" id="4108"/>
    <lineage>
        <taxon>Eukaryota</taxon>
        <taxon>Viridiplantae</taxon>
        <taxon>Streptophyta</taxon>
        <taxon>Embryophyta</taxon>
        <taxon>Tracheophyta</taxon>
        <taxon>Spermatophyta</taxon>
        <taxon>Magnoliopsida</taxon>
        <taxon>eudicotyledons</taxon>
        <taxon>Gunneridae</taxon>
        <taxon>Pentapetalae</taxon>
        <taxon>asterids</taxon>
        <taxon>lamiids</taxon>
        <taxon>Solanales</taxon>
        <taxon>Solanaceae</taxon>
        <taxon>Solanoideae</taxon>
        <taxon>Solaneae</taxon>
        <taxon>Solanum</taxon>
    </lineage>
</organism>
<dbReference type="AlphaFoldDB" id="A0A0V0HL82"/>
<dbReference type="EMBL" id="GEDG01018306">
    <property type="protein sequence ID" value="JAP20904.1"/>
    <property type="molecule type" value="Transcribed_RNA"/>
</dbReference>
<proteinExistence type="predicted"/>
<reference evidence="1" key="1">
    <citation type="submission" date="2015-12" db="EMBL/GenBank/DDBJ databases">
        <title>Gene expression during late stages of embryo sac development: a critical building block for successful pollen-pistil interactions.</title>
        <authorList>
            <person name="Liu Y."/>
            <person name="Joly V."/>
            <person name="Sabar M."/>
            <person name="Matton D.P."/>
        </authorList>
    </citation>
    <scope>NUCLEOTIDE SEQUENCE</scope>
</reference>